<proteinExistence type="predicted"/>
<dbReference type="Proteomes" id="UP000282957">
    <property type="component" value="Unassembled WGS sequence"/>
</dbReference>
<dbReference type="AlphaFoldDB" id="A0A437MF84"/>
<accession>A0A437MF84</accession>
<gene>
    <name evidence="1" type="ORF">EOD42_14360</name>
</gene>
<protein>
    <submittedName>
        <fullName evidence="1">Uncharacterized protein</fullName>
    </submittedName>
</protein>
<dbReference type="RefSeq" id="WP_127788223.1">
    <property type="nucleotide sequence ID" value="NZ_SACL01000004.1"/>
</dbReference>
<name>A0A437MF84_9PROT</name>
<organism evidence="1 2">
    <name type="scientific">Rhodovarius crocodyli</name>
    <dbReference type="NCBI Taxonomy" id="1979269"/>
    <lineage>
        <taxon>Bacteria</taxon>
        <taxon>Pseudomonadati</taxon>
        <taxon>Pseudomonadota</taxon>
        <taxon>Alphaproteobacteria</taxon>
        <taxon>Acetobacterales</taxon>
        <taxon>Roseomonadaceae</taxon>
        <taxon>Rhodovarius</taxon>
    </lineage>
</organism>
<dbReference type="EMBL" id="SACL01000004">
    <property type="protein sequence ID" value="RVT96290.1"/>
    <property type="molecule type" value="Genomic_DNA"/>
</dbReference>
<comment type="caution">
    <text evidence="1">The sequence shown here is derived from an EMBL/GenBank/DDBJ whole genome shotgun (WGS) entry which is preliminary data.</text>
</comment>
<evidence type="ECO:0000313" key="2">
    <source>
        <dbReference type="Proteomes" id="UP000282957"/>
    </source>
</evidence>
<sequence>MHLSDAIALAVAQLKAEREIAVGCYFAPGASRDDLSSLDDTEREHLAGLNAAISALETAWPVAVEKISAGAHAIASLAESRLEDMHADAESRHEKQIFRCTNYVAAIDRVREFRAGLEHVMPDPPLWDYDVRDSLRHHAEEHGVDLEAAMTAHSDTGECPCCANPSK</sequence>
<evidence type="ECO:0000313" key="1">
    <source>
        <dbReference type="EMBL" id="RVT96290.1"/>
    </source>
</evidence>
<reference evidence="1 2" key="1">
    <citation type="submission" date="2019-01" db="EMBL/GenBank/DDBJ databases">
        <authorList>
            <person name="Chen W.-M."/>
        </authorList>
    </citation>
    <scope>NUCLEOTIDE SEQUENCE [LARGE SCALE GENOMIC DNA]</scope>
    <source>
        <strain evidence="1 2">CCP-6</strain>
    </source>
</reference>
<keyword evidence="2" id="KW-1185">Reference proteome</keyword>